<accession>A0A7W4K3M7</accession>
<dbReference type="AlphaFoldDB" id="A0A7W4K3M7"/>
<dbReference type="EMBL" id="JABEQP010000031">
    <property type="protein sequence ID" value="MBB2199790.1"/>
    <property type="molecule type" value="Genomic_DNA"/>
</dbReference>
<comment type="caution">
    <text evidence="2">The sequence shown here is derived from an EMBL/GenBank/DDBJ whole genome shotgun (WGS) entry which is preliminary data.</text>
</comment>
<evidence type="ECO:0000313" key="3">
    <source>
        <dbReference type="Proteomes" id="UP000530320"/>
    </source>
</evidence>
<protein>
    <submittedName>
        <fullName evidence="2">DUF1173 family protein</fullName>
    </submittedName>
</protein>
<proteinExistence type="predicted"/>
<organism evidence="2 3">
    <name type="scientific">Gluconacetobacter dulcium</name>
    <dbReference type="NCBI Taxonomy" id="2729096"/>
    <lineage>
        <taxon>Bacteria</taxon>
        <taxon>Pseudomonadati</taxon>
        <taxon>Pseudomonadota</taxon>
        <taxon>Alphaproteobacteria</taxon>
        <taxon>Acetobacterales</taxon>
        <taxon>Acetobacteraceae</taxon>
        <taxon>Gluconacetobacter</taxon>
    </lineage>
</organism>
<reference evidence="2 3" key="1">
    <citation type="submission" date="2020-04" db="EMBL/GenBank/DDBJ databases">
        <title>Description of novel Gluconacetobacter.</title>
        <authorList>
            <person name="Sombolestani A."/>
        </authorList>
    </citation>
    <scope>NUCLEOTIDE SEQUENCE [LARGE SCALE GENOMIC DNA]</scope>
    <source>
        <strain evidence="2 3">LMG 22058</strain>
    </source>
</reference>
<evidence type="ECO:0000313" key="2">
    <source>
        <dbReference type="EMBL" id="MBB2199790.1"/>
    </source>
</evidence>
<dbReference type="InterPro" id="IPR009553">
    <property type="entry name" value="DUF1173"/>
</dbReference>
<feature type="compositionally biased region" description="Low complexity" evidence="1">
    <location>
        <begin position="108"/>
        <end position="117"/>
    </location>
</feature>
<gene>
    <name evidence="2" type="ORF">HLH44_20575</name>
</gene>
<dbReference type="Proteomes" id="UP000530320">
    <property type="component" value="Unassembled WGS sequence"/>
</dbReference>
<evidence type="ECO:0000256" key="1">
    <source>
        <dbReference type="SAM" id="MobiDB-lite"/>
    </source>
</evidence>
<name>A0A7W4K3M7_9PROT</name>
<sequence>MMWQRMLARAHGDLRRPVCDCVAGGRRLELAVRELTRRDGGRQVRRYCLARMPHDGTRHQAGCPFHETDARRSGRSGYEEGVIRELPDGRLKIAISGGLEVRQPAPEPVAAPGGEQPNGAARRRQASMSLLGLLHLLWENGGLNVWSPEDRRRRTWWPTVRGSLDHAAAGIVVGREALSDVFATVGYRDVDGPRLLAEVARRCGQSRRVILVGVVNQITRYQPPGADGTPPRPPRLRVVFDGVRNYGLYVSAPIEAERRLARSFPWAWRVLGQEPRDRAIRVAAVVAARVQPMRNGAGFTAWADGIALMETAPSLVPVASFHELRVLQALQAEERRFRKPLRYDAERQAVHPDFELLDTGNPRGTPMEVFGRVDETYVARAAEKQRYYNAVYGTRGWWAWDATQGHQWPAFPPIAQSPARSAK</sequence>
<feature type="region of interest" description="Disordered" evidence="1">
    <location>
        <begin position="103"/>
        <end position="122"/>
    </location>
</feature>
<dbReference type="Pfam" id="PF06666">
    <property type="entry name" value="DUF1173"/>
    <property type="match status" value="1"/>
</dbReference>